<gene>
    <name evidence="1" type="ORF">LOK49_LG12G00442</name>
</gene>
<evidence type="ECO:0000313" key="1">
    <source>
        <dbReference type="EMBL" id="KAI7990781.1"/>
    </source>
</evidence>
<dbReference type="EMBL" id="CM045770">
    <property type="protein sequence ID" value="KAI7990781.1"/>
    <property type="molecule type" value="Genomic_DNA"/>
</dbReference>
<name>A0ACC0FS34_9ERIC</name>
<proteinExistence type="predicted"/>
<reference evidence="1 2" key="1">
    <citation type="journal article" date="2022" name="Plant J.">
        <title>Chromosome-level genome of Camellia lanceoleosa provides a valuable resource for understanding genome evolution and self-incompatibility.</title>
        <authorList>
            <person name="Gong W."/>
            <person name="Xiao S."/>
            <person name="Wang L."/>
            <person name="Liao Z."/>
            <person name="Chang Y."/>
            <person name="Mo W."/>
            <person name="Hu G."/>
            <person name="Li W."/>
            <person name="Zhao G."/>
            <person name="Zhu H."/>
            <person name="Hu X."/>
            <person name="Ji K."/>
            <person name="Xiang X."/>
            <person name="Song Q."/>
            <person name="Yuan D."/>
            <person name="Jin S."/>
            <person name="Zhang L."/>
        </authorList>
    </citation>
    <scope>NUCLEOTIDE SEQUENCE [LARGE SCALE GENOMIC DNA]</scope>
    <source>
        <strain evidence="1">SQ_2022a</strain>
    </source>
</reference>
<evidence type="ECO:0000313" key="2">
    <source>
        <dbReference type="Proteomes" id="UP001060215"/>
    </source>
</evidence>
<dbReference type="Proteomes" id="UP001060215">
    <property type="component" value="Chromosome 13"/>
</dbReference>
<comment type="caution">
    <text evidence="1">The sequence shown here is derived from an EMBL/GenBank/DDBJ whole genome shotgun (WGS) entry which is preliminary data.</text>
</comment>
<sequence length="109" mass="12579">MDDFSWGSDANQFNPYRFLPKSLHCLAMRLMEERITHPEKYLDEGKPTPPELEDPSLFHYAIFSDNVIAASGVVNSAMKNQKESWKNVLHVVTDKMNLGAMQVMFKMRD</sequence>
<organism evidence="1 2">
    <name type="scientific">Camellia lanceoleosa</name>
    <dbReference type="NCBI Taxonomy" id="1840588"/>
    <lineage>
        <taxon>Eukaryota</taxon>
        <taxon>Viridiplantae</taxon>
        <taxon>Streptophyta</taxon>
        <taxon>Embryophyta</taxon>
        <taxon>Tracheophyta</taxon>
        <taxon>Spermatophyta</taxon>
        <taxon>Magnoliopsida</taxon>
        <taxon>eudicotyledons</taxon>
        <taxon>Gunneridae</taxon>
        <taxon>Pentapetalae</taxon>
        <taxon>asterids</taxon>
        <taxon>Ericales</taxon>
        <taxon>Theaceae</taxon>
        <taxon>Camellia</taxon>
    </lineage>
</organism>
<accession>A0ACC0FS34</accession>
<keyword evidence="2" id="KW-1185">Reference proteome</keyword>
<protein>
    <submittedName>
        <fullName evidence="1">Galacturonosyltransferase 8</fullName>
    </submittedName>
</protein>